<dbReference type="Gene3D" id="1.10.10.410">
    <property type="match status" value="1"/>
</dbReference>
<evidence type="ECO:0000313" key="2">
    <source>
        <dbReference type="Proteomes" id="UP000673975"/>
    </source>
</evidence>
<dbReference type="PANTHER" id="PTHR28055:SF1">
    <property type="entry name" value="ALTERED INHERITANCE OF MITOCHONDRIA PROTEIN 41, MITOCHONDRIAL"/>
    <property type="match status" value="1"/>
</dbReference>
<reference evidence="1" key="1">
    <citation type="submission" date="2021-02" db="EMBL/GenBank/DDBJ databases">
        <title>Natronogracilivirga saccharolytica gen. nov. sp. nov. a new anaerobic, haloalkiliphilic carbohydrate-fermenting bacterium from soda lake and proposing of Cyclonatronumiaceae fam. nov. in the phylum Balneolaeota.</title>
        <authorList>
            <person name="Zhilina T.N."/>
            <person name="Sorokin D.Y."/>
            <person name="Zavarzina D.G."/>
            <person name="Toshchakov S.V."/>
            <person name="Kublanov I.V."/>
        </authorList>
    </citation>
    <scope>NUCLEOTIDE SEQUENCE</scope>
    <source>
        <strain evidence="1">Z-1702</strain>
    </source>
</reference>
<name>A0A8J7RI05_9BACT</name>
<evidence type="ECO:0000313" key="1">
    <source>
        <dbReference type="EMBL" id="MBP3191572.1"/>
    </source>
</evidence>
<dbReference type="PANTHER" id="PTHR28055">
    <property type="entry name" value="ALTERED INHERITANCE OF MITOCHONDRIA PROTEIN 41, MITOCHONDRIAL"/>
    <property type="match status" value="1"/>
</dbReference>
<dbReference type="InterPro" id="IPR042184">
    <property type="entry name" value="YqeY/Aim41_N"/>
</dbReference>
<keyword evidence="2" id="KW-1185">Reference proteome</keyword>
<organism evidence="1 2">
    <name type="scientific">Natronogracilivirga saccharolytica</name>
    <dbReference type="NCBI Taxonomy" id="2812953"/>
    <lineage>
        <taxon>Bacteria</taxon>
        <taxon>Pseudomonadati</taxon>
        <taxon>Balneolota</taxon>
        <taxon>Balneolia</taxon>
        <taxon>Balneolales</taxon>
        <taxon>Cyclonatronaceae</taxon>
        <taxon>Natronogracilivirga</taxon>
    </lineage>
</organism>
<accession>A0A8J7RI05</accession>
<dbReference type="InterPro" id="IPR019004">
    <property type="entry name" value="YqeY/Aim41"/>
</dbReference>
<dbReference type="InterPro" id="IPR023168">
    <property type="entry name" value="GatB_Yqey_C_2"/>
</dbReference>
<dbReference type="AlphaFoldDB" id="A0A8J7RI05"/>
<proteinExistence type="predicted"/>
<comment type="caution">
    <text evidence="1">The sequence shown here is derived from an EMBL/GenBank/DDBJ whole genome shotgun (WGS) entry which is preliminary data.</text>
</comment>
<dbReference type="Gene3D" id="1.10.1510.10">
    <property type="entry name" value="Uncharacterised protein YqeY/AIM41 PF09424, N-terminal domain"/>
    <property type="match status" value="1"/>
</dbReference>
<dbReference type="Pfam" id="PF09424">
    <property type="entry name" value="YqeY"/>
    <property type="match status" value="1"/>
</dbReference>
<gene>
    <name evidence="1" type="ORF">NATSA_02735</name>
</gene>
<dbReference type="EMBL" id="JAFIDN010000002">
    <property type="protein sequence ID" value="MBP3191572.1"/>
    <property type="molecule type" value="Genomic_DNA"/>
</dbReference>
<dbReference type="RefSeq" id="WP_210510201.1">
    <property type="nucleotide sequence ID" value="NZ_JAFIDN010000002.1"/>
</dbReference>
<protein>
    <submittedName>
        <fullName evidence="1">GatB/YqeY domain-containing protein</fullName>
    </submittedName>
</protein>
<sequence>MSAIYEKILADLKDAMRNKDTQRLQVLRSLKSKILEREISERKGGDVTLSDEQVQQVLMKSAKQRKESISQYKDAGRTDLAQTEEYELGIIEAYLPEMLSEDEIRDIVKNVIDKIGASSKSDMGKVMGTLMPRVKGKADGSVVNRIVRELLD</sequence>
<dbReference type="InterPro" id="IPR003789">
    <property type="entry name" value="Asn/Gln_tRNA_amidoTrase-B-like"/>
</dbReference>
<dbReference type="GO" id="GO:0016884">
    <property type="term" value="F:carbon-nitrogen ligase activity, with glutamine as amido-N-donor"/>
    <property type="evidence" value="ECO:0007669"/>
    <property type="project" value="InterPro"/>
</dbReference>
<dbReference type="Proteomes" id="UP000673975">
    <property type="component" value="Unassembled WGS sequence"/>
</dbReference>
<dbReference type="SUPFAM" id="SSF89095">
    <property type="entry name" value="GatB/YqeY motif"/>
    <property type="match status" value="1"/>
</dbReference>